<dbReference type="Ensembl" id="ENSACIT00000012944.1">
    <property type="protein sequence ID" value="ENSACIP00000012591.1"/>
    <property type="gene ID" value="ENSACIG00000009794.1"/>
</dbReference>
<keyword evidence="4" id="KW-1185">Reference proteome</keyword>
<accession>A0A3Q0RPP4</accession>
<dbReference type="GeneTree" id="ENSGT00940000163467"/>
<proteinExistence type="predicted"/>
<dbReference type="PANTHER" id="PTHR46599:SF3">
    <property type="entry name" value="PIGGYBAC TRANSPOSABLE ELEMENT-DERIVED PROTEIN 4"/>
    <property type="match status" value="1"/>
</dbReference>
<dbReference type="InterPro" id="IPR029526">
    <property type="entry name" value="PGBD"/>
</dbReference>
<feature type="region of interest" description="Disordered" evidence="1">
    <location>
        <begin position="1"/>
        <end position="53"/>
    </location>
</feature>
<feature type="domain" description="PiggyBac transposable element-derived protein" evidence="2">
    <location>
        <begin position="102"/>
        <end position="447"/>
    </location>
</feature>
<evidence type="ECO:0000256" key="1">
    <source>
        <dbReference type="SAM" id="MobiDB-lite"/>
    </source>
</evidence>
<reference evidence="3" key="1">
    <citation type="submission" date="2025-08" db="UniProtKB">
        <authorList>
            <consortium name="Ensembl"/>
        </authorList>
    </citation>
    <scope>IDENTIFICATION</scope>
</reference>
<dbReference type="PANTHER" id="PTHR46599">
    <property type="entry name" value="PIGGYBAC TRANSPOSABLE ELEMENT-DERIVED PROTEIN 4"/>
    <property type="match status" value="1"/>
</dbReference>
<dbReference type="AlphaFoldDB" id="A0A3Q0RPP4"/>
<sequence length="539" mass="61481">MHKDTHSSTSIHPLRPGQVDTPPGPTATPRCCQPGTRSTTRLPPQARCRKSGCGMAHPHPQTNFCCIWWRSLTCRPDITPPQPAFRPSRTPGAQLIMSAAYSAVELFQLFFTAEMLQTLLDNSNEHGRAHCSRPSRPWTDITMQDMLGFLSVAIYMGFVKCTSLTDYWRGGKLYRRKWLGILNALHLSSAAEDSVNEAKRETPEFDRLGKIKPLYMEMRDACRRNYHPHQHIGIDERMVASKARVIFKQYMKDKPVRWGFTLFVLADSRNGYTWDFFVYEGKTDHTSGKGLSYDAVTKLTNTSGYKLFMDNFYTSPTPFQDLMQQSIWACGTIRKNRLGYPKTTDNALAPRAPRGTIRWLRTNVFLCSTIHTAHSSNTITRKVKDSSGRWTQKDIPIPLAIKEYNQCMEGVDVSDALIGYYQVLHKTRKWYKTFFYHFLDIAVVNTFILHKELHTAKGQVPMCQKAFRETLADQLIPSQPGPSQPSGSQHRLQFISGNKTAGRVRCGSKTAVQCSTCDKPLCFVPNRDCYNRWHIENPM</sequence>
<name>A0A3Q0RPP4_AMPCI</name>
<dbReference type="STRING" id="61819.ENSACIP00000012591"/>
<dbReference type="Pfam" id="PF13843">
    <property type="entry name" value="DDE_Tnp_1_7"/>
    <property type="match status" value="1"/>
</dbReference>
<organism evidence="3 4">
    <name type="scientific">Amphilophus citrinellus</name>
    <name type="common">Midas cichlid</name>
    <name type="synonym">Cichlasoma citrinellum</name>
    <dbReference type="NCBI Taxonomy" id="61819"/>
    <lineage>
        <taxon>Eukaryota</taxon>
        <taxon>Metazoa</taxon>
        <taxon>Chordata</taxon>
        <taxon>Craniata</taxon>
        <taxon>Vertebrata</taxon>
        <taxon>Euteleostomi</taxon>
        <taxon>Actinopterygii</taxon>
        <taxon>Neopterygii</taxon>
        <taxon>Teleostei</taxon>
        <taxon>Neoteleostei</taxon>
        <taxon>Acanthomorphata</taxon>
        <taxon>Ovalentaria</taxon>
        <taxon>Cichlomorphae</taxon>
        <taxon>Cichliformes</taxon>
        <taxon>Cichlidae</taxon>
        <taxon>New World cichlids</taxon>
        <taxon>Cichlasomatinae</taxon>
        <taxon>Heroini</taxon>
        <taxon>Amphilophus</taxon>
    </lineage>
</organism>
<evidence type="ECO:0000259" key="2">
    <source>
        <dbReference type="Pfam" id="PF13843"/>
    </source>
</evidence>
<evidence type="ECO:0000313" key="3">
    <source>
        <dbReference type="Ensembl" id="ENSACIP00000012591.1"/>
    </source>
</evidence>
<dbReference type="OMA" id="YPARIMT"/>
<protein>
    <recommendedName>
        <fullName evidence="2">PiggyBac transposable element-derived protein domain-containing protein</fullName>
    </recommendedName>
</protein>
<dbReference type="Proteomes" id="UP000261340">
    <property type="component" value="Unplaced"/>
</dbReference>
<reference evidence="3" key="2">
    <citation type="submission" date="2025-09" db="UniProtKB">
        <authorList>
            <consortium name="Ensembl"/>
        </authorList>
    </citation>
    <scope>IDENTIFICATION</scope>
</reference>
<evidence type="ECO:0000313" key="4">
    <source>
        <dbReference type="Proteomes" id="UP000261340"/>
    </source>
</evidence>